<dbReference type="EMBL" id="GEVK01004103">
    <property type="protein sequence ID" value="JAU48729.1"/>
    <property type="molecule type" value="Transcribed_RNA"/>
</dbReference>
<dbReference type="AlphaFoldDB" id="A0A1J3FXE8"/>
<organism evidence="1">
    <name type="scientific">Noccaea caerulescens</name>
    <name type="common">Alpine penny-cress</name>
    <name type="synonym">Thlaspi caerulescens</name>
    <dbReference type="NCBI Taxonomy" id="107243"/>
    <lineage>
        <taxon>Eukaryota</taxon>
        <taxon>Viridiplantae</taxon>
        <taxon>Streptophyta</taxon>
        <taxon>Embryophyta</taxon>
        <taxon>Tracheophyta</taxon>
        <taxon>Spermatophyta</taxon>
        <taxon>Magnoliopsida</taxon>
        <taxon>eudicotyledons</taxon>
        <taxon>Gunneridae</taxon>
        <taxon>Pentapetalae</taxon>
        <taxon>rosids</taxon>
        <taxon>malvids</taxon>
        <taxon>Brassicales</taxon>
        <taxon>Brassicaceae</taxon>
        <taxon>Coluteocarpeae</taxon>
        <taxon>Noccaea</taxon>
    </lineage>
</organism>
<gene>
    <name evidence="1" type="ORF">LC_TR12375_c0_g1_i1_g.43223</name>
</gene>
<proteinExistence type="predicted"/>
<evidence type="ECO:0000313" key="1">
    <source>
        <dbReference type="EMBL" id="JAU48729.1"/>
    </source>
</evidence>
<sequence>MFRVQHTGYNLRLVCAIDIRWVAGRIFLPLLKTRTLDSVRVCSGDFEVLLNALPALEELDLVGIPWPDTDVTVSSASLETLTIKLCDVSSSLSFDLPRLVYIEYIGLSIG</sequence>
<reference evidence="1" key="1">
    <citation type="submission" date="2016-07" db="EMBL/GenBank/DDBJ databases">
        <title>De novo transcriptome assembly of four accessions of the metal hyperaccumulator plant Noccaea caerulescens.</title>
        <authorList>
            <person name="Blande D."/>
            <person name="Halimaa P."/>
            <person name="Tervahauta A.I."/>
            <person name="Aarts M.G."/>
            <person name="Karenlampi S.O."/>
        </authorList>
    </citation>
    <scope>NUCLEOTIDE SEQUENCE</scope>
</reference>
<protein>
    <submittedName>
        <fullName evidence="1">Putative F-box protein</fullName>
    </submittedName>
</protein>
<dbReference type="PANTHER" id="PTHR31293:SF16">
    <property type="entry name" value="RNI-LIKE SUPERFAMILY PROTEIN"/>
    <property type="match status" value="1"/>
</dbReference>
<accession>A0A1J3FXE8</accession>
<dbReference type="InterPro" id="IPR055294">
    <property type="entry name" value="FBL60-like"/>
</dbReference>
<name>A0A1J3FXE8_NOCCA</name>
<dbReference type="PANTHER" id="PTHR31293">
    <property type="entry name" value="RNI-LIKE SUPERFAMILY PROTEIN"/>
    <property type="match status" value="1"/>
</dbReference>